<gene>
    <name evidence="3" type="ORF">PYCCODRAFT_1472803</name>
    <name evidence="2" type="ORF">PYCCODRAFT_1472804</name>
</gene>
<feature type="compositionally biased region" description="Polar residues" evidence="1">
    <location>
        <begin position="244"/>
        <end position="260"/>
    </location>
</feature>
<reference evidence="3 4" key="1">
    <citation type="journal article" date="2015" name="Biotechnol. Biofuels">
        <title>Enhanced degradation of softwood versus hardwood by the white-rot fungus Pycnoporus coccineus.</title>
        <authorList>
            <person name="Couturier M."/>
            <person name="Navarro D."/>
            <person name="Chevret D."/>
            <person name="Henrissat B."/>
            <person name="Piumi F."/>
            <person name="Ruiz-Duenas F.J."/>
            <person name="Martinez A.T."/>
            <person name="Grigoriev I.V."/>
            <person name="Riley R."/>
            <person name="Lipzen A."/>
            <person name="Berrin J.G."/>
            <person name="Master E.R."/>
            <person name="Rosso M.N."/>
        </authorList>
    </citation>
    <scope>NUCLEOTIDE SEQUENCE [LARGE SCALE GENOMIC DNA]</scope>
    <source>
        <strain evidence="3 4">BRFM310</strain>
    </source>
</reference>
<evidence type="ECO:0000256" key="1">
    <source>
        <dbReference type="SAM" id="MobiDB-lite"/>
    </source>
</evidence>
<evidence type="ECO:0000313" key="4">
    <source>
        <dbReference type="Proteomes" id="UP000193067"/>
    </source>
</evidence>
<accession>A0A1Y2I507</accession>
<feature type="compositionally biased region" description="Pro residues" evidence="1">
    <location>
        <begin position="308"/>
        <end position="323"/>
    </location>
</feature>
<protein>
    <submittedName>
        <fullName evidence="3">Uncharacterized protein</fullName>
    </submittedName>
</protein>
<feature type="region of interest" description="Disordered" evidence="1">
    <location>
        <begin position="211"/>
        <end position="419"/>
    </location>
</feature>
<dbReference type="EMBL" id="KZ084220">
    <property type="protein sequence ID" value="OSC96214.1"/>
    <property type="molecule type" value="Genomic_DNA"/>
</dbReference>
<proteinExistence type="predicted"/>
<dbReference type="OrthoDB" id="2757869at2759"/>
<evidence type="ECO:0000313" key="3">
    <source>
        <dbReference type="EMBL" id="OSC96215.1"/>
    </source>
</evidence>
<keyword evidence="4" id="KW-1185">Reference proteome</keyword>
<feature type="compositionally biased region" description="Polar residues" evidence="1">
    <location>
        <begin position="217"/>
        <end position="226"/>
    </location>
</feature>
<dbReference type="EMBL" id="KZ084219">
    <property type="protein sequence ID" value="OSC96215.1"/>
    <property type="molecule type" value="Genomic_DNA"/>
</dbReference>
<dbReference type="AlphaFoldDB" id="A0A1Y2I507"/>
<organism evidence="3 4">
    <name type="scientific">Trametes coccinea (strain BRFM310)</name>
    <name type="common">Pycnoporus coccineus</name>
    <dbReference type="NCBI Taxonomy" id="1353009"/>
    <lineage>
        <taxon>Eukaryota</taxon>
        <taxon>Fungi</taxon>
        <taxon>Dikarya</taxon>
        <taxon>Basidiomycota</taxon>
        <taxon>Agaricomycotina</taxon>
        <taxon>Agaricomycetes</taxon>
        <taxon>Polyporales</taxon>
        <taxon>Polyporaceae</taxon>
        <taxon>Trametes</taxon>
    </lineage>
</organism>
<name>A0A1Y2I507_TRAC3</name>
<feature type="region of interest" description="Disordered" evidence="1">
    <location>
        <begin position="53"/>
        <end position="140"/>
    </location>
</feature>
<sequence>MRGRFRQSITFKEGHAGEWHRVCLHCSYVYYPPQPAVPEPLQAQINLRIQLDRAQDRSNQSTGGGRRRVGRHPFSRDASPSFHSSPVLPSRALAARTPATPGPSTAVKPPTDLRPAEDTSRDNTPQGIPDDLQALGPDPSLAAQCANDEAFARRLQQALDQETIQQEIIEDSSQTRKRRVQDIQSGIVCSLSQQGKKVRTLAALASEHAPWHPSPEVFTSTPSESSQRPDDNAAIPGPRLSDLHASTQAGRQGDNGSSAMVASEQPPLSEVTDVDDPSSYPTSSVKAIEAPQAAASCQDQDAPVDIMPKPPFTQPRPGPPAVPSPRARSEAARSVISISSDSDSCTAPPAPRHPTQLPTRRARPRVLSKPAQLDHEIISISSDTDPEEGGLPVRTTAAHPDNSSTPRACSPPGAHSAGVQTVCEGDTTRAGDEKEMKSLKQVLHNLFTQDPSRTALLKSPFYGMPDDGLERYQPHVVYPWELSSSEDDFEYIQLPSAHERERLLGAQAVDPHVYEAVTDPVLLGTSRLPLAESSRKRVWYLHIENTVPVTKALCVDEEGTITLRQFPAVEQVFQTAGVDYFHLWSFRQTSWERRTLKDPIHISAEPYNHTLLVRMTSVRRCPLFEAKLVEASSECSYFGRARRTSVPPMSSKAKGKQRAQD</sequence>
<evidence type="ECO:0000313" key="2">
    <source>
        <dbReference type="EMBL" id="OSC96214.1"/>
    </source>
</evidence>
<feature type="compositionally biased region" description="Low complexity" evidence="1">
    <location>
        <begin position="332"/>
        <end position="344"/>
    </location>
</feature>
<dbReference type="Proteomes" id="UP000193067">
    <property type="component" value="Unassembled WGS sequence"/>
</dbReference>